<evidence type="ECO:0000313" key="2">
    <source>
        <dbReference type="EMBL" id="AKO61571.1"/>
    </source>
</evidence>
<accession>A0A0H4IS84</accession>
<feature type="coiled-coil region" evidence="1">
    <location>
        <begin position="22"/>
        <end position="56"/>
    </location>
</feature>
<dbReference type="KEGG" id="vg:65066681"/>
<dbReference type="EMBL" id="KR560069">
    <property type="protein sequence ID" value="AKO61571.1"/>
    <property type="molecule type" value="Genomic_DNA"/>
</dbReference>
<reference evidence="2 3" key="1">
    <citation type="submission" date="2015-05" db="EMBL/GenBank/DDBJ databases">
        <authorList>
            <person name="Liu X."/>
            <person name="Tong Y."/>
            <person name="Huang Y."/>
            <person name="Fan H."/>
            <person name="An X."/>
            <person name="Mi Z."/>
            <person name="Zhang Z."/>
        </authorList>
    </citation>
    <scope>NUCLEOTIDE SEQUENCE [LARGE SCALE GENOMIC DNA]</scope>
</reference>
<organism evidence="2 3">
    <name type="scientific">Stenotrophomonas phage IME-SM1</name>
    <dbReference type="NCBI Taxonomy" id="1654717"/>
    <lineage>
        <taxon>Viruses</taxon>
        <taxon>Duplodnaviria</taxon>
        <taxon>Heunggongvirae</taxon>
        <taxon>Uroviricota</taxon>
        <taxon>Caudoviricetes</taxon>
        <taxon>Menderavirus</taxon>
        <taxon>Menderavirus IMESM1</taxon>
    </lineage>
</organism>
<name>A0A0H4IS84_9CAUD</name>
<evidence type="ECO:0000313" key="3">
    <source>
        <dbReference type="Proteomes" id="UP000224291"/>
    </source>
</evidence>
<keyword evidence="3" id="KW-1185">Reference proteome</keyword>
<dbReference type="Proteomes" id="UP000224291">
    <property type="component" value="Segment"/>
</dbReference>
<keyword evidence="1" id="KW-0175">Coiled coil</keyword>
<dbReference type="GeneID" id="65066681"/>
<sequence>MSNANIVLTAAGIVTRIAEKEISKVQSNLFQLRKRANEANIEEKKVREAINKAREIALTAGVDQDALGAFVGKLSVRRQQAAANAKSLANEIRTQRTVIKLLGGIIAANAELNRDVREEQARRAKAVNVEPVKVINVSKPMDAATKEFVGGYDIPDSLACDCPMCLENREEEQPQPLEQDGIIKMLDAVFGQGAGKSIMGLDR</sequence>
<protein>
    <submittedName>
        <fullName evidence="2">Uncharacterized protein</fullName>
    </submittedName>
</protein>
<proteinExistence type="predicted"/>
<evidence type="ECO:0000256" key="1">
    <source>
        <dbReference type="SAM" id="Coils"/>
    </source>
</evidence>
<dbReference type="RefSeq" id="YP_010077764.1">
    <property type="nucleotide sequence ID" value="NC_054952.1"/>
</dbReference>